<dbReference type="InterPro" id="IPR056176">
    <property type="entry name" value="TPR_COPA_B"/>
</dbReference>
<dbReference type="Pfam" id="PF23953">
    <property type="entry name" value="TPR_COPA_B"/>
    <property type="match status" value="1"/>
</dbReference>
<dbReference type="EMBL" id="CAJVQB010033548">
    <property type="protein sequence ID" value="CAG8819946.1"/>
    <property type="molecule type" value="Genomic_DNA"/>
</dbReference>
<evidence type="ECO:0000313" key="5">
    <source>
        <dbReference type="Proteomes" id="UP000789901"/>
    </source>
</evidence>
<dbReference type="Proteomes" id="UP000789901">
    <property type="component" value="Unassembled WGS sequence"/>
</dbReference>
<dbReference type="SUPFAM" id="SSF50969">
    <property type="entry name" value="YVTN repeat-like/Quinoprotein amine dehydrogenase"/>
    <property type="match status" value="1"/>
</dbReference>
<name>A0ABN7W7K9_GIGMA</name>
<feature type="domain" description="COPA/B TPR" evidence="3">
    <location>
        <begin position="228"/>
        <end position="348"/>
    </location>
</feature>
<gene>
    <name evidence="4" type="ORF">GMARGA_LOCUS27445</name>
</gene>
<dbReference type="Pfam" id="PF06957">
    <property type="entry name" value="COPI_C"/>
    <property type="match status" value="1"/>
</dbReference>
<dbReference type="Gene3D" id="1.25.40.470">
    <property type="match status" value="1"/>
</dbReference>
<proteinExistence type="predicted"/>
<sequence length="803" mass="89636">TADGGSFDLFHLPKEFSGEPREASDGKRGPGTSAIFIARNRFAVLDKARQQIEIRDLSNATTKSVKPSATVNEIFNAGSSNLLLLSTPTSVILYDIQQRQVVSEINTPPVKYVVWSSDHSQVALLGKHTITIANKTLEESCLIHETIRIKSGAWDDAGIFVYSTLNHIKYALSQGDNGIIRTLDQPVYLTKVKGKNVHCLDRDGKNRVISIDPMEYRFKLALIKRNYDETRFDLAIECGNIEVALETAKAMDREDCWNTLGVEALRQGNHQIVEMAYQRVKNFDRLSFIYLVTGNLEKLKKMLKIAELRNDHMSRFHNSLFLGDVEERVRLLKEVGQLPLAYLTAQSHGLVEEAEAILTSAGLTADDITDMPTNGQLLKPPTPILKHPDSNWPLLTVQRSFFDSAFITTDSNPLAAPLSFNDTNEGLDDVGGDWGGDDDLGFSGATEKAVDDLRIDGEALEEGSGWDIDADLNVQLNNEISQELSNGTHGEFVPPTSGTNESELWIHNSPLAADHVAAGSFETAMQLLNRQVGAVNFEPLKSHFLKTFQATRTYLSCNVSLPPLVYYIRRNPEEIETRRVLPILPYNFQNIVSSQLQEAYKTTTLGKFQDATIQFRNILHSILLISVSKKSEVDEVNQLIEVCREYIVGLSMEQMRRKYPLDSPENTKRALELAAYFTHCRLQPAHLQLSLRSAMTLNYKAKNCLTASMFARRLLELAPPQQVATQARQIQTLSDKTPRDEITLDYDQYNPFNVCGISNIPIYKGSSSVECSYCHASYLPEHQGKLCTVCDVSQIGANATGLK</sequence>
<comment type="caution">
    <text evidence="4">The sequence shown here is derived from an EMBL/GenBank/DDBJ whole genome shotgun (WGS) entry which is preliminary data.</text>
</comment>
<dbReference type="InterPro" id="IPR006692">
    <property type="entry name" value="Beta-prop_COPA/B_2nd"/>
</dbReference>
<organism evidence="4 5">
    <name type="scientific">Gigaspora margarita</name>
    <dbReference type="NCBI Taxonomy" id="4874"/>
    <lineage>
        <taxon>Eukaryota</taxon>
        <taxon>Fungi</taxon>
        <taxon>Fungi incertae sedis</taxon>
        <taxon>Mucoromycota</taxon>
        <taxon>Glomeromycotina</taxon>
        <taxon>Glomeromycetes</taxon>
        <taxon>Diversisporales</taxon>
        <taxon>Gigasporaceae</taxon>
        <taxon>Gigaspora</taxon>
    </lineage>
</organism>
<feature type="non-terminal residue" evidence="4">
    <location>
        <position position="1"/>
    </location>
</feature>
<accession>A0ABN7W7K9</accession>
<keyword evidence="5" id="KW-1185">Reference proteome</keyword>
<reference evidence="4 5" key="1">
    <citation type="submission" date="2021-06" db="EMBL/GenBank/DDBJ databases">
        <authorList>
            <person name="Kallberg Y."/>
            <person name="Tangrot J."/>
            <person name="Rosling A."/>
        </authorList>
    </citation>
    <scope>NUCLEOTIDE SEQUENCE [LARGE SCALE GENOMIC DNA]</scope>
    <source>
        <strain evidence="4 5">120-4 pot B 10/14</strain>
    </source>
</reference>
<protein>
    <submittedName>
        <fullName evidence="4">19700_t:CDS:1</fullName>
    </submittedName>
</protein>
<dbReference type="InterPro" id="IPR047312">
    <property type="entry name" value="Coatomer_alpha_WD-assoc_reg"/>
</dbReference>
<dbReference type="Pfam" id="PF04053">
    <property type="entry name" value="B-prop_COPA_B_2nd"/>
    <property type="match status" value="1"/>
</dbReference>
<feature type="domain" description="Coatomer alpha subunit C-terminal" evidence="2">
    <location>
        <begin position="400"/>
        <end position="803"/>
    </location>
</feature>
<dbReference type="CDD" id="cd22948">
    <property type="entry name" value="Coatomer_WDAD_alpha"/>
    <property type="match status" value="1"/>
</dbReference>
<evidence type="ECO:0000313" key="4">
    <source>
        <dbReference type="EMBL" id="CAG8819946.1"/>
    </source>
</evidence>
<feature type="non-terminal residue" evidence="4">
    <location>
        <position position="803"/>
    </location>
</feature>
<evidence type="ECO:0000259" key="1">
    <source>
        <dbReference type="Pfam" id="PF04053"/>
    </source>
</evidence>
<feature type="domain" description="COPA/B second beta-propeller" evidence="1">
    <location>
        <begin position="21"/>
        <end position="201"/>
    </location>
</feature>
<evidence type="ECO:0000259" key="2">
    <source>
        <dbReference type="Pfam" id="PF06957"/>
    </source>
</evidence>
<evidence type="ECO:0000259" key="3">
    <source>
        <dbReference type="Pfam" id="PF23953"/>
    </source>
</evidence>
<dbReference type="InterPro" id="IPR010714">
    <property type="entry name" value="Coatomer_asu_C"/>
</dbReference>
<dbReference type="InterPro" id="IPR011044">
    <property type="entry name" value="Quino_amine_DH_bsu"/>
</dbReference>